<dbReference type="AlphaFoldDB" id="A0A3M0BVT1"/>
<accession>A0A3M0BVT1</accession>
<dbReference type="Proteomes" id="UP000271227">
    <property type="component" value="Unassembled WGS sequence"/>
</dbReference>
<dbReference type="InterPro" id="IPR029063">
    <property type="entry name" value="SAM-dependent_MTases_sf"/>
</dbReference>
<evidence type="ECO:0000313" key="2">
    <source>
        <dbReference type="Proteomes" id="UP000271227"/>
    </source>
</evidence>
<gene>
    <name evidence="1" type="ORF">BXY39_3853</name>
</gene>
<proteinExistence type="predicted"/>
<dbReference type="Gene3D" id="3.40.50.150">
    <property type="entry name" value="Vaccinia Virus protein VP39"/>
    <property type="match status" value="1"/>
</dbReference>
<dbReference type="InParanoid" id="A0A3M0BVT1"/>
<organism evidence="1 2">
    <name type="scientific">Eilatimonas milleporae</name>
    <dbReference type="NCBI Taxonomy" id="911205"/>
    <lineage>
        <taxon>Bacteria</taxon>
        <taxon>Pseudomonadati</taxon>
        <taxon>Pseudomonadota</taxon>
        <taxon>Alphaproteobacteria</taxon>
        <taxon>Kordiimonadales</taxon>
        <taxon>Kordiimonadaceae</taxon>
        <taxon>Eilatimonas</taxon>
    </lineage>
</organism>
<protein>
    <recommendedName>
        <fullName evidence="3">Glycosyl transferase family 2</fullName>
    </recommendedName>
</protein>
<dbReference type="EMBL" id="REFR01000017">
    <property type="protein sequence ID" value="RMB00665.1"/>
    <property type="molecule type" value="Genomic_DNA"/>
</dbReference>
<comment type="caution">
    <text evidence="1">The sequence shown here is derived from an EMBL/GenBank/DDBJ whole genome shotgun (WGS) entry which is preliminary data.</text>
</comment>
<reference evidence="1 2" key="1">
    <citation type="submission" date="2018-10" db="EMBL/GenBank/DDBJ databases">
        <title>Genomic Encyclopedia of Archaeal and Bacterial Type Strains, Phase II (KMG-II): from individual species to whole genera.</title>
        <authorList>
            <person name="Goeker M."/>
        </authorList>
    </citation>
    <scope>NUCLEOTIDE SEQUENCE [LARGE SCALE GENOMIC DNA]</scope>
    <source>
        <strain evidence="1 2">DSM 25217</strain>
    </source>
</reference>
<name>A0A3M0BVT1_9PROT</name>
<keyword evidence="2" id="KW-1185">Reference proteome</keyword>
<evidence type="ECO:0000313" key="1">
    <source>
        <dbReference type="EMBL" id="RMB00665.1"/>
    </source>
</evidence>
<sequence length="405" mass="47306">MDSSARTVRGHTSLFNRAENTSDEHNDVCSKSLDDFFSVHRRPSDRSFFLYIDAEGATGDILAGASGILKYSKAVLAKVERDQFRAGQTGAVSVFETLYRHGFEPFVRDREDGDRQFNTLFLRKTAIRKLDQGFLPRILKSYFQNNKISTTQNIEQNTKFPRTPPQIKKESIKPPKIKVPVFAPCHDNPSYCQIMLEQLINIGFNDIFFLDNKSTTSDMQSWLEKAEKYSTVIRLGENLGPRDSITSRRIFPQLPKYFCLTDPDVEFNPHLPENFIEYLIRLTEFYNVGKAGFALNIAERSQMKDDAFKVDDNRFCIWEWEEKFWRHPLAETADGDRVYRANIDTTFALYNKKYFNPQRFLKAVRIAGRFTARHMPWYKESRIPKQEELNYAKNSNFSFYLKKEI</sequence>
<evidence type="ECO:0008006" key="3">
    <source>
        <dbReference type="Google" id="ProtNLM"/>
    </source>
</evidence>